<accession>A0ABP0ZHD3</accession>
<dbReference type="InterPro" id="IPR057990">
    <property type="entry name" value="TPR_SYO1"/>
</dbReference>
<dbReference type="PANTHER" id="PTHR13347:SF1">
    <property type="entry name" value="HEAT REPEAT-CONTAINING PROTEIN 3"/>
    <property type="match status" value="1"/>
</dbReference>
<reference evidence="4 5" key="1">
    <citation type="submission" date="2024-03" db="EMBL/GenBank/DDBJ databases">
        <authorList>
            <person name="Brejova B."/>
        </authorList>
    </citation>
    <scope>NUCLEOTIDE SEQUENCE [LARGE SCALE GENOMIC DNA]</scope>
    <source>
        <strain evidence="4 5">CBS 14171</strain>
    </source>
</reference>
<dbReference type="InterPro" id="IPR052616">
    <property type="entry name" value="SYO1-like"/>
</dbReference>
<name>A0ABP0ZHD3_9ASCO</name>
<comment type="similarity">
    <text evidence="1">Belongs to the nuclear import and ribosome assembly adapter family.</text>
</comment>
<protein>
    <recommendedName>
        <fullName evidence="3">SYO1-like TPR repeats domain-containing protein</fullName>
    </recommendedName>
</protein>
<dbReference type="InterPro" id="IPR016024">
    <property type="entry name" value="ARM-type_fold"/>
</dbReference>
<evidence type="ECO:0000313" key="4">
    <source>
        <dbReference type="EMBL" id="CAK9437415.1"/>
    </source>
</evidence>
<feature type="compositionally biased region" description="Basic residues" evidence="2">
    <location>
        <begin position="1"/>
        <end position="12"/>
    </location>
</feature>
<dbReference type="GeneID" id="92206989"/>
<organism evidence="4 5">
    <name type="scientific">Lodderomyces beijingensis</name>
    <dbReference type="NCBI Taxonomy" id="1775926"/>
    <lineage>
        <taxon>Eukaryota</taxon>
        <taxon>Fungi</taxon>
        <taxon>Dikarya</taxon>
        <taxon>Ascomycota</taxon>
        <taxon>Saccharomycotina</taxon>
        <taxon>Pichiomycetes</taxon>
        <taxon>Debaryomycetaceae</taxon>
        <taxon>Candida/Lodderomyces clade</taxon>
        <taxon>Lodderomyces</taxon>
    </lineage>
</organism>
<dbReference type="RefSeq" id="XP_066828731.1">
    <property type="nucleotide sequence ID" value="XM_066971720.1"/>
</dbReference>
<dbReference type="Gene3D" id="1.25.10.10">
    <property type="entry name" value="Leucine-rich Repeat Variant"/>
    <property type="match status" value="1"/>
</dbReference>
<dbReference type="InterPro" id="IPR011989">
    <property type="entry name" value="ARM-like"/>
</dbReference>
<dbReference type="SUPFAM" id="SSF48371">
    <property type="entry name" value="ARM repeat"/>
    <property type="match status" value="1"/>
</dbReference>
<proteinExistence type="inferred from homology"/>
<evidence type="ECO:0000259" key="3">
    <source>
        <dbReference type="Pfam" id="PF25567"/>
    </source>
</evidence>
<dbReference type="CDD" id="cd13394">
    <property type="entry name" value="Syo1_like"/>
    <property type="match status" value="1"/>
</dbReference>
<evidence type="ECO:0000256" key="1">
    <source>
        <dbReference type="ARBA" id="ARBA00049983"/>
    </source>
</evidence>
<gene>
    <name evidence="4" type="ORF">LODBEIA_P17930</name>
</gene>
<keyword evidence="5" id="KW-1185">Reference proteome</keyword>
<dbReference type="PANTHER" id="PTHR13347">
    <property type="entry name" value="HEAT REPEAT-CONTAINING PROTEIN 3"/>
    <property type="match status" value="1"/>
</dbReference>
<feature type="region of interest" description="Disordered" evidence="2">
    <location>
        <begin position="1"/>
        <end position="32"/>
    </location>
</feature>
<feature type="domain" description="SYO1-like TPR repeats" evidence="3">
    <location>
        <begin position="443"/>
        <end position="614"/>
    </location>
</feature>
<dbReference type="Proteomes" id="UP001497383">
    <property type="component" value="Chromosome 2"/>
</dbReference>
<evidence type="ECO:0000313" key="5">
    <source>
        <dbReference type="Proteomes" id="UP001497383"/>
    </source>
</evidence>
<dbReference type="EMBL" id="OZ022406">
    <property type="protein sequence ID" value="CAK9437415.1"/>
    <property type="molecule type" value="Genomic_DNA"/>
</dbReference>
<dbReference type="Pfam" id="PF25567">
    <property type="entry name" value="TPR_SYO1"/>
    <property type="match status" value="1"/>
</dbReference>
<evidence type="ECO:0000256" key="2">
    <source>
        <dbReference type="SAM" id="MobiDB-lite"/>
    </source>
</evidence>
<sequence>MGKLKKGRKNQKARVNPMASKTPQLTKKDESTRHSKIVPLINKLRSSIPNDKSMALSAITVLVEDERMRHLLLKEKLVAVVMETCLNDSHDEIALDAFGLLRNIAIEEGADVAKHLWRLGVWTSVEAALNKINESFKFLSNEKEHKSAVAKVQLLFDFCENIMSLVVVLASADDSIYDAVFARIDPILDLVLRLVNGHTHGQLVLSTKLFNTLLELLYEFCVESTEFIEKLGQYQEEWDQLNSLVEDAGYKNNSAKIYLEGIKFCKYDALSSHDERKQEKLGQTMKNIFAISTSVDLEQVLTRIDQIENPDNAQHVIKKDAESIEQDLNSSNKAKSEVESDLSVIETGLTILTTVLESLSENETEPGEPVQLPCSVEEIILREIYPMLTELLKVELDNPSLQLEDQILAALNNLSWLLLSTANIPVAWYEQSLALWDLTLRAMQRHLRKSSLGILWAILKSHGPEMAEKKMPHDLIEQLLQVPLAEEYYDLFPGVIGVLGTVAVVIANTEITYLISQKLISSITAACDIRNETIAVEVIVESFNLFFDIFGDMNFPYDHEIFVEKDYLSWLKSIEPRIKEVYKKTDKNKQPTNKLRMEETWNNLERFIEYKQHERGG</sequence>